<protein>
    <submittedName>
        <fullName evidence="2">DUF402 domain-containing protein</fullName>
    </submittedName>
</protein>
<dbReference type="InterPro" id="IPR035930">
    <property type="entry name" value="FomD-like_sf"/>
</dbReference>
<dbReference type="Pfam" id="PF04167">
    <property type="entry name" value="DUF402"/>
    <property type="match status" value="1"/>
</dbReference>
<dbReference type="RefSeq" id="WP_285523636.1">
    <property type="nucleotide sequence ID" value="NZ_JASNGB010000090.1"/>
</dbReference>
<dbReference type="Gene3D" id="2.40.380.10">
    <property type="entry name" value="FomD-like"/>
    <property type="match status" value="1"/>
</dbReference>
<name>A0ABT7JHM6_9DEIO</name>
<reference evidence="2 3" key="1">
    <citation type="submission" date="2023-05" db="EMBL/GenBank/DDBJ databases">
        <authorList>
            <person name="Gao F."/>
        </authorList>
    </citation>
    <scope>NUCLEOTIDE SEQUENCE [LARGE SCALE GENOMIC DNA]</scope>
    <source>
        <strain evidence="2 3">MIMF12</strain>
    </source>
</reference>
<feature type="domain" description="DUF402" evidence="1">
    <location>
        <begin position="32"/>
        <end position="147"/>
    </location>
</feature>
<proteinExistence type="predicted"/>
<organism evidence="2 3">
    <name type="scientific">Deinococcus rhizophilus</name>
    <dbReference type="NCBI Taxonomy" id="3049544"/>
    <lineage>
        <taxon>Bacteria</taxon>
        <taxon>Thermotogati</taxon>
        <taxon>Deinococcota</taxon>
        <taxon>Deinococci</taxon>
        <taxon>Deinococcales</taxon>
        <taxon>Deinococcaceae</taxon>
        <taxon>Deinococcus</taxon>
    </lineage>
</organism>
<sequence>METVDLATLTHTLDHGQGQAPDTYPLLWAERTPLGLHLARAFVDHPRIHFMERHILPELGLLVNRFTGSGWVAHNQFYVDVAAITPGETRWVTRDLYLDVSVHQDGRPMVLDTDEYLAAVQEGLLDAQEAAQALSTLHCLVNGLLATGDLEAWLAQEGIYLPWRGDMRTEVKVGPLQ</sequence>
<comment type="caution">
    <text evidence="2">The sequence shown here is derived from an EMBL/GenBank/DDBJ whole genome shotgun (WGS) entry which is preliminary data.</text>
</comment>
<keyword evidence="3" id="KW-1185">Reference proteome</keyword>
<dbReference type="EMBL" id="JASNGB010000090">
    <property type="protein sequence ID" value="MDL2344562.1"/>
    <property type="molecule type" value="Genomic_DNA"/>
</dbReference>
<evidence type="ECO:0000313" key="3">
    <source>
        <dbReference type="Proteomes" id="UP001302059"/>
    </source>
</evidence>
<accession>A0ABT7JHM6</accession>
<evidence type="ECO:0000313" key="2">
    <source>
        <dbReference type="EMBL" id="MDL2344562.1"/>
    </source>
</evidence>
<evidence type="ECO:0000259" key="1">
    <source>
        <dbReference type="Pfam" id="PF04167"/>
    </source>
</evidence>
<dbReference type="InterPro" id="IPR007295">
    <property type="entry name" value="DUF402"/>
</dbReference>
<gene>
    <name evidence="2" type="ORF">QOL99_10380</name>
</gene>
<dbReference type="SUPFAM" id="SSF159234">
    <property type="entry name" value="FomD-like"/>
    <property type="match status" value="1"/>
</dbReference>
<dbReference type="Proteomes" id="UP001302059">
    <property type="component" value="Unassembled WGS sequence"/>
</dbReference>